<dbReference type="AlphaFoldDB" id="A0A2P5WKH1"/>
<accession>A0A2P5WKH1</accession>
<protein>
    <submittedName>
        <fullName evidence="3">Uncharacterized protein</fullName>
    </submittedName>
</protein>
<gene>
    <name evidence="3" type="ORF">GOBAR_AA29115</name>
</gene>
<evidence type="ECO:0000313" key="3">
    <source>
        <dbReference type="EMBL" id="PPR91571.1"/>
    </source>
</evidence>
<keyword evidence="1" id="KW-0175">Coiled coil</keyword>
<dbReference type="EMBL" id="KZ667284">
    <property type="protein sequence ID" value="PPR91571.1"/>
    <property type="molecule type" value="Genomic_DNA"/>
</dbReference>
<evidence type="ECO:0000256" key="2">
    <source>
        <dbReference type="SAM" id="MobiDB-lite"/>
    </source>
</evidence>
<evidence type="ECO:0000256" key="1">
    <source>
        <dbReference type="SAM" id="Coils"/>
    </source>
</evidence>
<proteinExistence type="predicted"/>
<reference evidence="3 4" key="1">
    <citation type="submission" date="2015-01" db="EMBL/GenBank/DDBJ databases">
        <title>Genome of allotetraploid Gossypium barbadense reveals genomic plasticity and fiber elongation in cotton evolution.</title>
        <authorList>
            <person name="Chen X."/>
            <person name="Liu X."/>
            <person name="Zhao B."/>
            <person name="Zheng H."/>
            <person name="Hu Y."/>
            <person name="Lu G."/>
            <person name="Yang C."/>
            <person name="Chen J."/>
            <person name="Shan C."/>
            <person name="Zhang L."/>
            <person name="Zhou Y."/>
            <person name="Wang L."/>
            <person name="Guo W."/>
            <person name="Bai Y."/>
            <person name="Ruan J."/>
            <person name="Shangguan X."/>
            <person name="Mao Y."/>
            <person name="Jiang J."/>
            <person name="Zhu Y."/>
            <person name="Lei J."/>
            <person name="Kang H."/>
            <person name="Chen S."/>
            <person name="He X."/>
            <person name="Wang R."/>
            <person name="Wang Y."/>
            <person name="Chen J."/>
            <person name="Wang L."/>
            <person name="Yu S."/>
            <person name="Wang B."/>
            <person name="Wei J."/>
            <person name="Song S."/>
            <person name="Lu X."/>
            <person name="Gao Z."/>
            <person name="Gu W."/>
            <person name="Deng X."/>
            <person name="Ma D."/>
            <person name="Wang S."/>
            <person name="Liang W."/>
            <person name="Fang L."/>
            <person name="Cai C."/>
            <person name="Zhu X."/>
            <person name="Zhou B."/>
            <person name="Zhang Y."/>
            <person name="Chen Z."/>
            <person name="Xu S."/>
            <person name="Zhu R."/>
            <person name="Wang S."/>
            <person name="Zhang T."/>
            <person name="Zhao G."/>
        </authorList>
    </citation>
    <scope>NUCLEOTIDE SEQUENCE [LARGE SCALE GENOMIC DNA]</scope>
    <source>
        <strain evidence="4">cv. Xinhai21</strain>
        <tissue evidence="3">Leaf</tissue>
    </source>
</reference>
<feature type="coiled-coil region" evidence="1">
    <location>
        <begin position="15"/>
        <end position="42"/>
    </location>
</feature>
<dbReference type="Proteomes" id="UP000239757">
    <property type="component" value="Unassembled WGS sequence"/>
</dbReference>
<sequence>MENEQLNYMGNNPRSQNTEMALKNQQASIQGLEAQIGQLAKLIFERPQDSLPGNTVSNPREQLNAIAIQDEEGLVAKPRPKLTMQNAVKFLKVLLANKRNLDERSHVEMNMEIGPKNIHKLSNNKEPIHEERRLQIGELEEWQTHKLRKHDKPNPRLDEPNSSKNQLQVGDKVLLDVADPQIANSKPNEETPLTVTSIFPYVGMRSVNSSIHHDHAPERAKFSPTRDAINLHGRALGPWANLPKQRRRATLPCRRTIVELEKIARAFATPVSRTRGQTCQINMGVGLHRQAWRSERR</sequence>
<feature type="compositionally biased region" description="Basic and acidic residues" evidence="2">
    <location>
        <begin position="152"/>
        <end position="161"/>
    </location>
</feature>
<name>A0A2P5WKH1_GOSBA</name>
<organism evidence="3 4">
    <name type="scientific">Gossypium barbadense</name>
    <name type="common">Sea Island cotton</name>
    <name type="synonym">Hibiscus barbadensis</name>
    <dbReference type="NCBI Taxonomy" id="3634"/>
    <lineage>
        <taxon>Eukaryota</taxon>
        <taxon>Viridiplantae</taxon>
        <taxon>Streptophyta</taxon>
        <taxon>Embryophyta</taxon>
        <taxon>Tracheophyta</taxon>
        <taxon>Spermatophyta</taxon>
        <taxon>Magnoliopsida</taxon>
        <taxon>eudicotyledons</taxon>
        <taxon>Gunneridae</taxon>
        <taxon>Pentapetalae</taxon>
        <taxon>rosids</taxon>
        <taxon>malvids</taxon>
        <taxon>Malvales</taxon>
        <taxon>Malvaceae</taxon>
        <taxon>Malvoideae</taxon>
        <taxon>Gossypium</taxon>
    </lineage>
</organism>
<evidence type="ECO:0000313" key="4">
    <source>
        <dbReference type="Proteomes" id="UP000239757"/>
    </source>
</evidence>
<feature type="region of interest" description="Disordered" evidence="2">
    <location>
        <begin position="144"/>
        <end position="166"/>
    </location>
</feature>